<gene>
    <name evidence="3" type="ordered locus">Bathy13g02100</name>
</gene>
<reference evidence="3 4" key="1">
    <citation type="submission" date="2011-10" db="EMBL/GenBank/DDBJ databases">
        <authorList>
            <person name="Genoscope - CEA"/>
        </authorList>
    </citation>
    <scope>NUCLEOTIDE SEQUENCE [LARGE SCALE GENOMIC DNA]</scope>
    <source>
        <strain evidence="3 4">RCC 1105</strain>
    </source>
</reference>
<sequence length="525" mass="58585">MTTSRPNASWVGPSFIRTLLPFVSSPLKTPTTAERARDEEVLLLKPSPGKENESDSDAFLDGQEASMKTKKDKRTPPSRGVVIAAAVLTSFVVVLGRESVGKGGFDERMRFKATRPFLGGGKGGESVEGATTNIEEEKSAFVAVRDLFKYESRILSSDAEKENEEDARKRNYEMDDGALFGASCQWGSIRAKINAEVFNNNETTSRENGRKLFLFVRHGEAAHNVWGERRKGEAPMPNEQVPCTDEVTGKSLLDPSLTQVGLHEATESGKALMTYMEKVFKESGEEEAKRVAFFTSPQARAIETSRLAVLHTSGVKKYQSASGKSIRVSDLIRNKIDLTVPFEIRRPYSFEDDLTGDPIQYGGLSRALAKREEKYLEGCEFTKTLGDITSIHENDDYEIAARENAAQETKCRLGEATSDSVFTCADELGLLVNSDGELRYESNELSMQSVRDRMRVWFANVFEEERDAKVIVAFVHSDIIEGALKELYGDDMKSEYKALNGDVVPVLVKDVRPKEYLNFWNETDY</sequence>
<feature type="transmembrane region" description="Helical" evidence="2">
    <location>
        <begin position="77"/>
        <end position="96"/>
    </location>
</feature>
<keyword evidence="2" id="KW-0472">Membrane</keyword>
<accession>K8FC62</accession>
<evidence type="ECO:0000313" key="3">
    <source>
        <dbReference type="EMBL" id="CCO19268.1"/>
    </source>
</evidence>
<organism evidence="3 4">
    <name type="scientific">Bathycoccus prasinos</name>
    <dbReference type="NCBI Taxonomy" id="41875"/>
    <lineage>
        <taxon>Eukaryota</taxon>
        <taxon>Viridiplantae</taxon>
        <taxon>Chlorophyta</taxon>
        <taxon>Mamiellophyceae</taxon>
        <taxon>Mamiellales</taxon>
        <taxon>Bathycoccaceae</taxon>
        <taxon>Bathycoccus</taxon>
    </lineage>
</organism>
<dbReference type="SUPFAM" id="SSF53254">
    <property type="entry name" value="Phosphoglycerate mutase-like"/>
    <property type="match status" value="1"/>
</dbReference>
<keyword evidence="4" id="KW-1185">Reference proteome</keyword>
<feature type="compositionally biased region" description="Basic and acidic residues" evidence="1">
    <location>
        <begin position="34"/>
        <end position="53"/>
    </location>
</feature>
<dbReference type="GeneID" id="19012162"/>
<feature type="region of interest" description="Disordered" evidence="1">
    <location>
        <begin position="26"/>
        <end position="61"/>
    </location>
</feature>
<proteinExistence type="predicted"/>
<dbReference type="Gene3D" id="3.40.50.1240">
    <property type="entry name" value="Phosphoglycerate mutase-like"/>
    <property type="match status" value="1"/>
</dbReference>
<dbReference type="AlphaFoldDB" id="K8FC62"/>
<protein>
    <recommendedName>
        <fullName evidence="5">Phosphoglycerate mutase</fullName>
    </recommendedName>
</protein>
<dbReference type="RefSeq" id="XP_007509465.1">
    <property type="nucleotide sequence ID" value="XM_007509403.1"/>
</dbReference>
<evidence type="ECO:0000313" key="4">
    <source>
        <dbReference type="Proteomes" id="UP000198341"/>
    </source>
</evidence>
<dbReference type="InterPro" id="IPR029033">
    <property type="entry name" value="His_PPase_superfam"/>
</dbReference>
<evidence type="ECO:0000256" key="2">
    <source>
        <dbReference type="SAM" id="Phobius"/>
    </source>
</evidence>
<dbReference type="OrthoDB" id="496981at2759"/>
<evidence type="ECO:0008006" key="5">
    <source>
        <dbReference type="Google" id="ProtNLM"/>
    </source>
</evidence>
<keyword evidence="2" id="KW-1133">Transmembrane helix</keyword>
<dbReference type="KEGG" id="bpg:Bathy13g02100"/>
<evidence type="ECO:0000256" key="1">
    <source>
        <dbReference type="SAM" id="MobiDB-lite"/>
    </source>
</evidence>
<dbReference type="EMBL" id="FO082266">
    <property type="protein sequence ID" value="CCO19268.1"/>
    <property type="molecule type" value="Genomic_DNA"/>
</dbReference>
<dbReference type="Proteomes" id="UP000198341">
    <property type="component" value="Chromosome 13"/>
</dbReference>
<keyword evidence="2" id="KW-0812">Transmembrane</keyword>
<name>K8FC62_9CHLO</name>